<dbReference type="RefSeq" id="WP_145270126.1">
    <property type="nucleotide sequence ID" value="NZ_CP036426.1"/>
</dbReference>
<name>A0A518H229_9BACT</name>
<dbReference type="AlphaFoldDB" id="A0A518H229"/>
<accession>A0A518H229</accession>
<keyword evidence="2" id="KW-1185">Reference proteome</keyword>
<dbReference type="OrthoDB" id="282250at2"/>
<dbReference type="Proteomes" id="UP000317835">
    <property type="component" value="Chromosome"/>
</dbReference>
<sequence>MATLSVQTSVFGGLAYTLGSASTADKFANDGRTMLIFLNSNASSRTLTFAANDATKPGFGTIATPDTVITLPGSGTNGGRYAAGPFPVDRFNDVDGNVNYTLSDATGMTVAAVKLTNYR</sequence>
<protein>
    <submittedName>
        <fullName evidence="1">Uncharacterized protein</fullName>
    </submittedName>
</protein>
<organism evidence="1 2">
    <name type="scientific">Tautonia plasticadhaerens</name>
    <dbReference type="NCBI Taxonomy" id="2527974"/>
    <lineage>
        <taxon>Bacteria</taxon>
        <taxon>Pseudomonadati</taxon>
        <taxon>Planctomycetota</taxon>
        <taxon>Planctomycetia</taxon>
        <taxon>Isosphaerales</taxon>
        <taxon>Isosphaeraceae</taxon>
        <taxon>Tautonia</taxon>
    </lineage>
</organism>
<proteinExistence type="predicted"/>
<gene>
    <name evidence="1" type="ORF">ElP_27980</name>
</gene>
<reference evidence="1 2" key="1">
    <citation type="submission" date="2019-02" db="EMBL/GenBank/DDBJ databases">
        <title>Deep-cultivation of Planctomycetes and their phenomic and genomic characterization uncovers novel biology.</title>
        <authorList>
            <person name="Wiegand S."/>
            <person name="Jogler M."/>
            <person name="Boedeker C."/>
            <person name="Pinto D."/>
            <person name="Vollmers J."/>
            <person name="Rivas-Marin E."/>
            <person name="Kohn T."/>
            <person name="Peeters S.H."/>
            <person name="Heuer A."/>
            <person name="Rast P."/>
            <person name="Oberbeckmann S."/>
            <person name="Bunk B."/>
            <person name="Jeske O."/>
            <person name="Meyerdierks A."/>
            <person name="Storesund J.E."/>
            <person name="Kallscheuer N."/>
            <person name="Luecker S."/>
            <person name="Lage O.M."/>
            <person name="Pohl T."/>
            <person name="Merkel B.J."/>
            <person name="Hornburger P."/>
            <person name="Mueller R.-W."/>
            <person name="Bruemmer F."/>
            <person name="Labrenz M."/>
            <person name="Spormann A.M."/>
            <person name="Op den Camp H."/>
            <person name="Overmann J."/>
            <person name="Amann R."/>
            <person name="Jetten M.S.M."/>
            <person name="Mascher T."/>
            <person name="Medema M.H."/>
            <person name="Devos D.P."/>
            <person name="Kaster A.-K."/>
            <person name="Ovreas L."/>
            <person name="Rohde M."/>
            <person name="Galperin M.Y."/>
            <person name="Jogler C."/>
        </authorList>
    </citation>
    <scope>NUCLEOTIDE SEQUENCE [LARGE SCALE GENOMIC DNA]</scope>
    <source>
        <strain evidence="1 2">ElP</strain>
    </source>
</reference>
<evidence type="ECO:0000313" key="2">
    <source>
        <dbReference type="Proteomes" id="UP000317835"/>
    </source>
</evidence>
<evidence type="ECO:0000313" key="1">
    <source>
        <dbReference type="EMBL" id="QDV34901.1"/>
    </source>
</evidence>
<dbReference type="KEGG" id="tpla:ElP_27980"/>
<dbReference type="EMBL" id="CP036426">
    <property type="protein sequence ID" value="QDV34901.1"/>
    <property type="molecule type" value="Genomic_DNA"/>
</dbReference>